<evidence type="ECO:0000256" key="2">
    <source>
        <dbReference type="ARBA" id="ARBA00022603"/>
    </source>
</evidence>
<evidence type="ECO:0000259" key="7">
    <source>
        <dbReference type="Pfam" id="PF05175"/>
    </source>
</evidence>
<dbReference type="GO" id="GO:0032259">
    <property type="term" value="P:methylation"/>
    <property type="evidence" value="ECO:0007669"/>
    <property type="project" value="UniProtKB-KW"/>
</dbReference>
<reference evidence="8" key="2">
    <citation type="journal article" date="2021" name="PeerJ">
        <title>Extensive microbial diversity within the chicken gut microbiome revealed by metagenomics and culture.</title>
        <authorList>
            <person name="Gilroy R."/>
            <person name="Ravi A."/>
            <person name="Getino M."/>
            <person name="Pursley I."/>
            <person name="Horton D.L."/>
            <person name="Alikhan N.F."/>
            <person name="Baker D."/>
            <person name="Gharbi K."/>
            <person name="Hall N."/>
            <person name="Watson M."/>
            <person name="Adriaenssens E.M."/>
            <person name="Foster-Nyarko E."/>
            <person name="Jarju S."/>
            <person name="Secka A."/>
            <person name="Antonio M."/>
            <person name="Oren A."/>
            <person name="Chaudhuri R.R."/>
            <person name="La Ragione R."/>
            <person name="Hildebrand F."/>
            <person name="Pallen M.J."/>
        </authorList>
    </citation>
    <scope>NUCLEOTIDE SEQUENCE</scope>
    <source>
        <strain evidence="8">CHK158-818</strain>
    </source>
</reference>
<dbReference type="PROSITE" id="PS00092">
    <property type="entry name" value="N6_MTASE"/>
    <property type="match status" value="1"/>
</dbReference>
<dbReference type="InterPro" id="IPR029063">
    <property type="entry name" value="SAM-dependent_MTases_sf"/>
</dbReference>
<dbReference type="GO" id="GO:0005737">
    <property type="term" value="C:cytoplasm"/>
    <property type="evidence" value="ECO:0007669"/>
    <property type="project" value="UniProtKB-SubCell"/>
</dbReference>
<proteinExistence type="inferred from homology"/>
<evidence type="ECO:0000256" key="5">
    <source>
        <dbReference type="ARBA" id="ARBA00022694"/>
    </source>
</evidence>
<comment type="catalytic activity">
    <reaction evidence="6">
        <text>adenosine(37) in tRNA1(Val) + S-adenosyl-L-methionine = N(6)-methyladenosine(37) in tRNA1(Val) + S-adenosyl-L-homocysteine + H(+)</text>
        <dbReference type="Rhea" id="RHEA:43160"/>
        <dbReference type="Rhea" id="RHEA-COMP:10369"/>
        <dbReference type="Rhea" id="RHEA-COMP:10370"/>
        <dbReference type="ChEBI" id="CHEBI:15378"/>
        <dbReference type="ChEBI" id="CHEBI:57856"/>
        <dbReference type="ChEBI" id="CHEBI:59789"/>
        <dbReference type="ChEBI" id="CHEBI:74411"/>
        <dbReference type="ChEBI" id="CHEBI:74449"/>
        <dbReference type="EC" id="2.1.1.223"/>
    </reaction>
</comment>
<dbReference type="InterPro" id="IPR002052">
    <property type="entry name" value="DNA_methylase_N6_adenine_CS"/>
</dbReference>
<dbReference type="GO" id="GO:0003676">
    <property type="term" value="F:nucleic acid binding"/>
    <property type="evidence" value="ECO:0007669"/>
    <property type="project" value="InterPro"/>
</dbReference>
<evidence type="ECO:0000256" key="3">
    <source>
        <dbReference type="ARBA" id="ARBA00022679"/>
    </source>
</evidence>
<sequence length="237" mass="26681">MGNSFFQFKQFRVYQDRCAMKVGTDGVLLGAWCNVSSARRVLDVGTGTGLIALMVAQRSPQSLVDAVEIDEEAARQASENVALSEWEDRITVFHEDFTRFCPEEGAFYDLIVSNPPFFENSLLPPAPSRQIARHAGAFDLESLFAEASRLLASNGVLSIIYPASGLSQMKNVAQGCSLSLSRLTYVRGRLGGEVKRVLTEWRRFSNKIEEDEICIETSRHIYTEEYISLTRQFYLRM</sequence>
<dbReference type="EC" id="2.1.1.223" evidence="6"/>
<accession>A0A9D1M7N8</accession>
<keyword evidence="2 6" id="KW-0489">Methyltransferase</keyword>
<gene>
    <name evidence="8" type="ORF">IAB03_05345</name>
</gene>
<dbReference type="CDD" id="cd02440">
    <property type="entry name" value="AdoMet_MTases"/>
    <property type="match status" value="1"/>
</dbReference>
<reference evidence="8" key="1">
    <citation type="submission" date="2020-10" db="EMBL/GenBank/DDBJ databases">
        <authorList>
            <person name="Gilroy R."/>
        </authorList>
    </citation>
    <scope>NUCLEOTIDE SEQUENCE</scope>
    <source>
        <strain evidence="8">CHK158-818</strain>
    </source>
</reference>
<comment type="subcellular location">
    <subcellularLocation>
        <location evidence="6">Cytoplasm</location>
    </subcellularLocation>
</comment>
<dbReference type="GO" id="GO:0016430">
    <property type="term" value="F:tRNA (adenine-N6)-methyltransferase activity"/>
    <property type="evidence" value="ECO:0007669"/>
    <property type="project" value="UniProtKB-UniRule"/>
</dbReference>
<protein>
    <recommendedName>
        <fullName evidence="6">tRNA1(Val) (adenine(37)-N6)-methyltransferase</fullName>
        <ecNumber evidence="6">2.1.1.223</ecNumber>
    </recommendedName>
    <alternativeName>
        <fullName evidence="6">tRNA m6A37 methyltransferase</fullName>
    </alternativeName>
</protein>
<dbReference type="EMBL" id="DVNA01000122">
    <property type="protein sequence ID" value="HIU55216.1"/>
    <property type="molecule type" value="Genomic_DNA"/>
</dbReference>
<dbReference type="SUPFAM" id="SSF53335">
    <property type="entry name" value="S-adenosyl-L-methionine-dependent methyltransferases"/>
    <property type="match status" value="1"/>
</dbReference>
<evidence type="ECO:0000313" key="8">
    <source>
        <dbReference type="EMBL" id="HIU55216.1"/>
    </source>
</evidence>
<evidence type="ECO:0000256" key="1">
    <source>
        <dbReference type="ARBA" id="ARBA00022490"/>
    </source>
</evidence>
<comment type="function">
    <text evidence="6">Specifically methylates the adenine in position 37 of tRNA(1)(Val) (anticodon cmo5UAC).</text>
</comment>
<keyword evidence="5 6" id="KW-0819">tRNA processing</keyword>
<feature type="domain" description="Methyltransferase small" evidence="7">
    <location>
        <begin position="36"/>
        <end position="160"/>
    </location>
</feature>
<dbReference type="InterPro" id="IPR007848">
    <property type="entry name" value="Small_mtfrase_dom"/>
</dbReference>
<keyword evidence="4 6" id="KW-0949">S-adenosyl-L-methionine</keyword>
<dbReference type="Pfam" id="PF05175">
    <property type="entry name" value="MTS"/>
    <property type="match status" value="1"/>
</dbReference>
<dbReference type="HAMAP" id="MF_01872">
    <property type="entry name" value="tRNA_methyltr_YfiC"/>
    <property type="match status" value="1"/>
</dbReference>
<dbReference type="PANTHER" id="PTHR47739">
    <property type="entry name" value="TRNA1(VAL) (ADENINE(37)-N6)-METHYLTRANSFERASE"/>
    <property type="match status" value="1"/>
</dbReference>
<dbReference type="PANTHER" id="PTHR47739:SF1">
    <property type="entry name" value="TRNA1(VAL) (ADENINE(37)-N6)-METHYLTRANSFERASE"/>
    <property type="match status" value="1"/>
</dbReference>
<comment type="caution">
    <text evidence="8">The sequence shown here is derived from an EMBL/GenBank/DDBJ whole genome shotgun (WGS) entry which is preliminary data.</text>
</comment>
<organism evidence="8 9">
    <name type="scientific">Candidatus Gallibacteroides avistercoris</name>
    <dbReference type="NCBI Taxonomy" id="2840833"/>
    <lineage>
        <taxon>Bacteria</taxon>
        <taxon>Pseudomonadati</taxon>
        <taxon>Bacteroidota</taxon>
        <taxon>Bacteroidia</taxon>
        <taxon>Bacteroidales</taxon>
        <taxon>Bacteroidaceae</taxon>
        <taxon>Bacteroidaceae incertae sedis</taxon>
        <taxon>Candidatus Gallibacteroides</taxon>
    </lineage>
</organism>
<evidence type="ECO:0000256" key="4">
    <source>
        <dbReference type="ARBA" id="ARBA00022691"/>
    </source>
</evidence>
<dbReference type="InterPro" id="IPR050210">
    <property type="entry name" value="tRNA_Adenine-N(6)_MTase"/>
</dbReference>
<dbReference type="GO" id="GO:0008033">
    <property type="term" value="P:tRNA processing"/>
    <property type="evidence" value="ECO:0007669"/>
    <property type="project" value="UniProtKB-UniRule"/>
</dbReference>
<name>A0A9D1M7N8_9BACT</name>
<evidence type="ECO:0000256" key="6">
    <source>
        <dbReference type="HAMAP-Rule" id="MF_01872"/>
    </source>
</evidence>
<dbReference type="InterPro" id="IPR022882">
    <property type="entry name" value="tRNA_adenine-N6_MeTrfase"/>
</dbReference>
<keyword evidence="1 6" id="KW-0963">Cytoplasm</keyword>
<dbReference type="Proteomes" id="UP000824112">
    <property type="component" value="Unassembled WGS sequence"/>
</dbReference>
<dbReference type="Gene3D" id="3.40.50.150">
    <property type="entry name" value="Vaccinia Virus protein VP39"/>
    <property type="match status" value="1"/>
</dbReference>
<keyword evidence="3 6" id="KW-0808">Transferase</keyword>
<evidence type="ECO:0000313" key="9">
    <source>
        <dbReference type="Proteomes" id="UP000824112"/>
    </source>
</evidence>
<dbReference type="AlphaFoldDB" id="A0A9D1M7N8"/>
<comment type="similarity">
    <text evidence="6">Belongs to the methyltransferase superfamily. tRNA (adenine-N(6)-)-methyltransferase family.</text>
</comment>